<dbReference type="OrthoDB" id="5421247at2759"/>
<evidence type="ECO:0000313" key="2">
    <source>
        <dbReference type="Proteomes" id="UP000070054"/>
    </source>
</evidence>
<dbReference type="Proteomes" id="UP000070054">
    <property type="component" value="Unassembled WGS sequence"/>
</dbReference>
<reference evidence="1 2" key="1">
    <citation type="submission" date="2014-02" db="EMBL/GenBank/DDBJ databases">
        <title>The genome sequence of Colletotrichum nymphaeae SA-01.</title>
        <authorList>
            <person name="Baroncelli R."/>
            <person name="Thon M.R."/>
        </authorList>
    </citation>
    <scope>NUCLEOTIDE SEQUENCE [LARGE SCALE GENOMIC DNA]</scope>
    <source>
        <strain evidence="1 2">SA-01</strain>
    </source>
</reference>
<name>A0A135THA0_9PEZI</name>
<accession>A0A135THA0</accession>
<organism evidence="1 2">
    <name type="scientific">Colletotrichum nymphaeae SA-01</name>
    <dbReference type="NCBI Taxonomy" id="1460502"/>
    <lineage>
        <taxon>Eukaryota</taxon>
        <taxon>Fungi</taxon>
        <taxon>Dikarya</taxon>
        <taxon>Ascomycota</taxon>
        <taxon>Pezizomycotina</taxon>
        <taxon>Sordariomycetes</taxon>
        <taxon>Hypocreomycetidae</taxon>
        <taxon>Glomerellales</taxon>
        <taxon>Glomerellaceae</taxon>
        <taxon>Colletotrichum</taxon>
        <taxon>Colletotrichum acutatum species complex</taxon>
    </lineage>
</organism>
<dbReference type="AlphaFoldDB" id="A0A135THA0"/>
<comment type="caution">
    <text evidence="1">The sequence shown here is derived from an EMBL/GenBank/DDBJ whole genome shotgun (WGS) entry which is preliminary data.</text>
</comment>
<keyword evidence="2" id="KW-1185">Reference proteome</keyword>
<evidence type="ECO:0000313" key="1">
    <source>
        <dbReference type="EMBL" id="KXH47497.1"/>
    </source>
</evidence>
<proteinExistence type="predicted"/>
<sequence length="199" mass="21941">MTERILLENAASEVISILKGIPEFSHARVAVIGGLALWKYVPTGRTTEDVDFIINIDSAPHGIKQKLLCLPNSPFVQQAQFFYYKQGTTLVQIDITPGWQSPYMPAAATEIGRIPHGSVPYISPTDLIVFKINSCGLRAQVNKKRIDALDAVTLLELETRKGPLTLNSAQRAVVDQCIADVVAHGPKNAQWWKQRLGLP</sequence>
<dbReference type="EMBL" id="JEMN01001120">
    <property type="protein sequence ID" value="KXH47497.1"/>
    <property type="molecule type" value="Genomic_DNA"/>
</dbReference>
<gene>
    <name evidence="1" type="ORF">CNYM01_02871</name>
</gene>
<protein>
    <submittedName>
        <fullName evidence="1">Uncharacterized protein</fullName>
    </submittedName>
</protein>